<dbReference type="RefSeq" id="WP_046232142.1">
    <property type="nucleotide sequence ID" value="NZ_FONN01000011.1"/>
</dbReference>
<reference evidence="2" key="1">
    <citation type="submission" date="2016-10" db="EMBL/GenBank/DDBJ databases">
        <authorList>
            <person name="Varghese N."/>
            <person name="Submissions S."/>
        </authorList>
    </citation>
    <scope>NUCLEOTIDE SEQUENCE [LARGE SCALE GENOMIC DNA]</scope>
    <source>
        <strain evidence="2">CGMCC 1.10223</strain>
    </source>
</reference>
<organism evidence="1 2">
    <name type="scientific">Paenibacillus algorifonticola</name>
    <dbReference type="NCBI Taxonomy" id="684063"/>
    <lineage>
        <taxon>Bacteria</taxon>
        <taxon>Bacillati</taxon>
        <taxon>Bacillota</taxon>
        <taxon>Bacilli</taxon>
        <taxon>Bacillales</taxon>
        <taxon>Paenibacillaceae</taxon>
        <taxon>Paenibacillus</taxon>
    </lineage>
</organism>
<evidence type="ECO:0000313" key="1">
    <source>
        <dbReference type="EMBL" id="SFF02135.1"/>
    </source>
</evidence>
<protein>
    <submittedName>
        <fullName evidence="1">Ser/Thr protein kinase RdoA involved in Cpx stress response, MazF antagonist</fullName>
    </submittedName>
</protein>
<dbReference type="Proteomes" id="UP000183410">
    <property type="component" value="Unassembled WGS sequence"/>
</dbReference>
<dbReference type="Gene3D" id="3.30.200.20">
    <property type="entry name" value="Phosphorylase Kinase, domain 1"/>
    <property type="match status" value="1"/>
</dbReference>
<sequence>MEVHERDAYFCDVLETEEAKYIFRVYRADRRRISEIKFELDLLKELHVKGVNVSIPIAKKDGTFINEFLVSEGMKYGVMFSFAEGDEKPIQTIEDSYLFGQAAARIHHAADSFSSKHEREILNLEYLIVKPLHNASFTEDGKLTHYDFDICGYGWRAYDIAEFRLAREIHSRHNKDEVEQLWEAFLNGYRDIRHFSENDLKAVPIFVVLRQFWLFGLCFSEAELIGEADFDNGFIDSKMDYFRNVDCV</sequence>
<dbReference type="AlphaFoldDB" id="A0A1I2FAA3"/>
<name>A0A1I2FAA3_9BACL</name>
<dbReference type="SUPFAM" id="SSF56112">
    <property type="entry name" value="Protein kinase-like (PK-like)"/>
    <property type="match status" value="1"/>
</dbReference>
<dbReference type="InterPro" id="IPR011009">
    <property type="entry name" value="Kinase-like_dom_sf"/>
</dbReference>
<gene>
    <name evidence="1" type="ORF">SAMN04487969_111157</name>
</gene>
<dbReference type="Gene3D" id="3.90.1200.10">
    <property type="match status" value="1"/>
</dbReference>
<proteinExistence type="predicted"/>
<keyword evidence="2" id="KW-1185">Reference proteome</keyword>
<keyword evidence="1" id="KW-0808">Transferase</keyword>
<keyword evidence="1" id="KW-0418">Kinase</keyword>
<dbReference type="GO" id="GO:0016301">
    <property type="term" value="F:kinase activity"/>
    <property type="evidence" value="ECO:0007669"/>
    <property type="project" value="UniProtKB-KW"/>
</dbReference>
<accession>A0A1I2FAA3</accession>
<evidence type="ECO:0000313" key="2">
    <source>
        <dbReference type="Proteomes" id="UP000183410"/>
    </source>
</evidence>
<dbReference type="EMBL" id="FONN01000011">
    <property type="protein sequence ID" value="SFF02135.1"/>
    <property type="molecule type" value="Genomic_DNA"/>
</dbReference>